<dbReference type="EMBL" id="WQLA01000006">
    <property type="protein sequence ID" value="MVN92326.1"/>
    <property type="molecule type" value="Genomic_DNA"/>
</dbReference>
<sequence>MAVIKLQTFIEAPVANCFNLARSIDVHVESMHSHREKAIAGITKGLIHLNEAVTWKAMHFCLPFKMTVKIIELNDPGYFVDAMTVGPFKYMRHYHAFWPQPHGTLMEDEFVFRSPLGHLGNMIDKWLLKPYLTKLLQRRNLYIKQAAENALNNRTIPFTCSR</sequence>
<comment type="caution">
    <text evidence="1">The sequence shown here is derived from an EMBL/GenBank/DDBJ whole genome shotgun (WGS) entry which is preliminary data.</text>
</comment>
<evidence type="ECO:0000313" key="2">
    <source>
        <dbReference type="Proteomes" id="UP000434850"/>
    </source>
</evidence>
<dbReference type="GO" id="GO:0051301">
    <property type="term" value="P:cell division"/>
    <property type="evidence" value="ECO:0007669"/>
    <property type="project" value="UniProtKB-KW"/>
</dbReference>
<organism evidence="1 2">
    <name type="scientific">Mucilaginibacter aquatilis</name>
    <dbReference type="NCBI Taxonomy" id="1517760"/>
    <lineage>
        <taxon>Bacteria</taxon>
        <taxon>Pseudomonadati</taxon>
        <taxon>Bacteroidota</taxon>
        <taxon>Sphingobacteriia</taxon>
        <taxon>Sphingobacteriales</taxon>
        <taxon>Sphingobacteriaceae</taxon>
        <taxon>Mucilaginibacter</taxon>
    </lineage>
</organism>
<dbReference type="Proteomes" id="UP000434850">
    <property type="component" value="Unassembled WGS sequence"/>
</dbReference>
<name>A0A6I4IFK7_9SPHI</name>
<dbReference type="Gene3D" id="3.30.530.20">
    <property type="match status" value="1"/>
</dbReference>
<dbReference type="RefSeq" id="WP_157542650.1">
    <property type="nucleotide sequence ID" value="NZ_WQLA01000006.1"/>
</dbReference>
<protein>
    <submittedName>
        <fullName evidence="1">Cell division protein</fullName>
    </submittedName>
</protein>
<keyword evidence="1" id="KW-0131">Cell cycle</keyword>
<proteinExistence type="predicted"/>
<dbReference type="AlphaFoldDB" id="A0A6I4IFK7"/>
<dbReference type="CDD" id="cd07820">
    <property type="entry name" value="SRPBCC_3"/>
    <property type="match status" value="1"/>
</dbReference>
<dbReference type="SUPFAM" id="SSF55961">
    <property type="entry name" value="Bet v1-like"/>
    <property type="match status" value="1"/>
</dbReference>
<accession>A0A6I4IFK7</accession>
<dbReference type="InterPro" id="IPR023393">
    <property type="entry name" value="START-like_dom_sf"/>
</dbReference>
<keyword evidence="2" id="KW-1185">Reference proteome</keyword>
<keyword evidence="1" id="KW-0132">Cell division</keyword>
<reference evidence="1 2" key="1">
    <citation type="submission" date="2019-12" db="EMBL/GenBank/DDBJ databases">
        <title>Mucilaginibacter sp. HME9299 genome sequencing and assembly.</title>
        <authorList>
            <person name="Kang H."/>
            <person name="Kim H."/>
            <person name="Joh K."/>
        </authorList>
    </citation>
    <scope>NUCLEOTIDE SEQUENCE [LARGE SCALE GENOMIC DNA]</scope>
    <source>
        <strain evidence="1 2">HME9299</strain>
    </source>
</reference>
<dbReference type="OrthoDB" id="9801773at2"/>
<evidence type="ECO:0000313" key="1">
    <source>
        <dbReference type="EMBL" id="MVN92326.1"/>
    </source>
</evidence>
<gene>
    <name evidence="1" type="ORF">GO816_14410</name>
</gene>